<dbReference type="SUPFAM" id="SSF81901">
    <property type="entry name" value="HCP-like"/>
    <property type="match status" value="1"/>
</dbReference>
<sequence>MFAQKMVEGTELTMDCFHSATNLFEALKHHVSIKGVLAGVIPGRVFLSNDARSALLTSPQGIFLGGSVDNPLFFEEVNTLLKEEILPQLAADEQLDYVLFYPTDEKWDDILDIVMKDVFPMRSGRMTFTHHLQNLSSYADDHIVPIDSDLLNRKQLVGLEDIIDEIAENWPSMAAYENKGFGCAAIQDTDEGTTIISWCMTDWVVEDECELGIETHEDYRGNGWARKTALGALSLAKQRGIKRVGWQCWSNNDGSQRTALSVGFELLAEFPVLFGWNLPLNNFLVNGNHYMRGDLKSGVEKDYARAAWSYAQALDKGWDWDGDAALYWNAACLFYLIGEEDRAKQYYKRAIEHGWVSIHHPHYHDYVYREPDSEQIARILAASLK</sequence>
<dbReference type="Pfam" id="PF12746">
    <property type="entry name" value="GNAT_acetyltran"/>
    <property type="match status" value="1"/>
</dbReference>
<dbReference type="SUPFAM" id="SSF55729">
    <property type="entry name" value="Acyl-CoA N-acyltransferases (Nat)"/>
    <property type="match status" value="1"/>
</dbReference>
<keyword evidence="2" id="KW-0012">Acyltransferase</keyword>
<name>A0A2P7UWF8_9BACL</name>
<keyword evidence="1 5" id="KW-0808">Transferase</keyword>
<dbReference type="PANTHER" id="PTHR43792:SF8">
    <property type="entry name" value="[RIBOSOMAL PROTEIN US5]-ALANINE N-ACETYLTRANSFERASE"/>
    <property type="match status" value="1"/>
</dbReference>
<evidence type="ECO:0000313" key="6">
    <source>
        <dbReference type="Proteomes" id="UP000240419"/>
    </source>
</evidence>
<keyword evidence="6" id="KW-1185">Reference proteome</keyword>
<evidence type="ECO:0000313" key="5">
    <source>
        <dbReference type="EMBL" id="PSJ91284.1"/>
    </source>
</evidence>
<dbReference type="Proteomes" id="UP000240419">
    <property type="component" value="Unassembled WGS sequence"/>
</dbReference>
<dbReference type="GO" id="GO:0016747">
    <property type="term" value="F:acyltransferase activity, transferring groups other than amino-acyl groups"/>
    <property type="evidence" value="ECO:0007669"/>
    <property type="project" value="InterPro"/>
</dbReference>
<dbReference type="PANTHER" id="PTHR43792">
    <property type="entry name" value="GNAT FAMILY, PUTATIVE (AFU_ORTHOLOGUE AFUA_3G00765)-RELATED-RELATED"/>
    <property type="match status" value="1"/>
</dbReference>
<reference evidence="5 6" key="1">
    <citation type="submission" date="2018-03" db="EMBL/GenBank/DDBJ databases">
        <title>Brevisbacillus phylogenomics.</title>
        <authorList>
            <person name="Dunlap C."/>
        </authorList>
    </citation>
    <scope>NUCLEOTIDE SEQUENCE [LARGE SCALE GENOMIC DNA]</scope>
    <source>
        <strain evidence="5 6">NRRL NRS-1210</strain>
    </source>
</reference>
<protein>
    <submittedName>
        <fullName evidence="5">GNAT family N-acetyltransferase</fullName>
    </submittedName>
</protein>
<dbReference type="Gene3D" id="3.40.630.30">
    <property type="match status" value="1"/>
</dbReference>
<dbReference type="InterPro" id="IPR016181">
    <property type="entry name" value="Acyl_CoA_acyltransferase"/>
</dbReference>
<feature type="domain" description="N-acetyltransferase" evidence="4">
    <location>
        <begin position="146"/>
        <end position="285"/>
    </location>
</feature>
<organism evidence="5 6">
    <name type="scientific">Brevibacillus fortis</name>
    <dbReference type="NCBI Taxonomy" id="2126352"/>
    <lineage>
        <taxon>Bacteria</taxon>
        <taxon>Bacillati</taxon>
        <taxon>Bacillota</taxon>
        <taxon>Bacilli</taxon>
        <taxon>Bacillales</taxon>
        <taxon>Paenibacillaceae</taxon>
        <taxon>Brevibacillus</taxon>
    </lineage>
</organism>
<evidence type="ECO:0000256" key="2">
    <source>
        <dbReference type="ARBA" id="ARBA00023315"/>
    </source>
</evidence>
<accession>A0A2P7UWF8</accession>
<dbReference type="EMBL" id="PXZM01000036">
    <property type="protein sequence ID" value="PSJ91284.1"/>
    <property type="molecule type" value="Genomic_DNA"/>
</dbReference>
<evidence type="ECO:0000256" key="1">
    <source>
        <dbReference type="ARBA" id="ARBA00022679"/>
    </source>
</evidence>
<dbReference type="InterPro" id="IPR000182">
    <property type="entry name" value="GNAT_dom"/>
</dbReference>
<gene>
    <name evidence="5" type="ORF">C7R93_21885</name>
</gene>
<dbReference type="InterPro" id="IPR027365">
    <property type="entry name" value="GNAT_acetyltra_YdfB-like"/>
</dbReference>
<comment type="similarity">
    <text evidence="3">Belongs to the acetyltransferase family. RimJ subfamily.</text>
</comment>
<proteinExistence type="inferred from homology"/>
<dbReference type="PROSITE" id="PS51186">
    <property type="entry name" value="GNAT"/>
    <property type="match status" value="1"/>
</dbReference>
<dbReference type="AlphaFoldDB" id="A0A2P7UWF8"/>
<dbReference type="InterPro" id="IPR051531">
    <property type="entry name" value="N-acetyltransferase"/>
</dbReference>
<evidence type="ECO:0000256" key="3">
    <source>
        <dbReference type="ARBA" id="ARBA00038502"/>
    </source>
</evidence>
<dbReference type="OrthoDB" id="2773476at2"/>
<evidence type="ECO:0000259" key="4">
    <source>
        <dbReference type="PROSITE" id="PS51186"/>
    </source>
</evidence>
<dbReference type="RefSeq" id="WP_106840802.1">
    <property type="nucleotide sequence ID" value="NZ_JBCNIW010000025.1"/>
</dbReference>
<comment type="caution">
    <text evidence="5">The sequence shown here is derived from an EMBL/GenBank/DDBJ whole genome shotgun (WGS) entry which is preliminary data.</text>
</comment>